<keyword evidence="5" id="KW-0009">Actin-binding</keyword>
<name>A0A7S4B3L4_CHRCT</name>
<dbReference type="InterPro" id="IPR002108">
    <property type="entry name" value="ADF-H"/>
</dbReference>
<dbReference type="GO" id="GO:0051015">
    <property type="term" value="F:actin filament binding"/>
    <property type="evidence" value="ECO:0007669"/>
    <property type="project" value="TreeGrafter"/>
</dbReference>
<keyword evidence="6" id="KW-0206">Cytoskeleton</keyword>
<proteinExistence type="inferred from homology"/>
<dbReference type="PANTHER" id="PTHR13759:SF1">
    <property type="entry name" value="TWINFILIN"/>
    <property type="match status" value="1"/>
</dbReference>
<dbReference type="GO" id="GO:0003785">
    <property type="term" value="F:actin monomer binding"/>
    <property type="evidence" value="ECO:0007669"/>
    <property type="project" value="TreeGrafter"/>
</dbReference>
<dbReference type="PROSITE" id="PS51263">
    <property type="entry name" value="ADF_H"/>
    <property type="match status" value="1"/>
</dbReference>
<protein>
    <recommendedName>
        <fullName evidence="9">ADF-H domain-containing protein</fullName>
    </recommendedName>
</protein>
<reference evidence="10" key="1">
    <citation type="submission" date="2021-01" db="EMBL/GenBank/DDBJ databases">
        <authorList>
            <person name="Corre E."/>
            <person name="Pelletier E."/>
            <person name="Niang G."/>
            <person name="Scheremetjew M."/>
            <person name="Finn R."/>
            <person name="Kale V."/>
            <person name="Holt S."/>
            <person name="Cochrane G."/>
            <person name="Meng A."/>
            <person name="Brown T."/>
            <person name="Cohen L."/>
        </authorList>
    </citation>
    <scope>NUCLEOTIDE SEQUENCE</scope>
    <source>
        <strain evidence="10">CCMP645</strain>
    </source>
</reference>
<comment type="similarity">
    <text evidence="2">Belongs to the actin-binding proteins ADF family. Twinfilin subfamily.</text>
</comment>
<evidence type="ECO:0000256" key="3">
    <source>
        <dbReference type="ARBA" id="ARBA00022490"/>
    </source>
</evidence>
<evidence type="ECO:0000313" key="10">
    <source>
        <dbReference type="EMBL" id="CAE0751755.1"/>
    </source>
</evidence>
<comment type="subunit">
    <text evidence="7">Interacts with G-actin; ADP-actin form.</text>
</comment>
<dbReference type="InterPro" id="IPR029006">
    <property type="entry name" value="ADF-H/Gelsolin-like_dom_sf"/>
</dbReference>
<accession>A0A7S4B3L4</accession>
<feature type="compositionally biased region" description="Basic residues" evidence="8">
    <location>
        <begin position="319"/>
        <end position="329"/>
    </location>
</feature>
<feature type="region of interest" description="Disordered" evidence="8">
    <location>
        <begin position="306"/>
        <end position="329"/>
    </location>
</feature>
<evidence type="ECO:0000259" key="9">
    <source>
        <dbReference type="PROSITE" id="PS51263"/>
    </source>
</evidence>
<keyword evidence="4" id="KW-0677">Repeat</keyword>
<dbReference type="AlphaFoldDB" id="A0A7S4B3L4"/>
<keyword evidence="3" id="KW-0963">Cytoplasm</keyword>
<dbReference type="SMART" id="SM00102">
    <property type="entry name" value="ADF"/>
    <property type="match status" value="2"/>
</dbReference>
<dbReference type="GO" id="GO:0005884">
    <property type="term" value="C:actin filament"/>
    <property type="evidence" value="ECO:0007669"/>
    <property type="project" value="TreeGrafter"/>
</dbReference>
<evidence type="ECO:0000256" key="7">
    <source>
        <dbReference type="ARBA" id="ARBA00038532"/>
    </source>
</evidence>
<evidence type="ECO:0000256" key="5">
    <source>
        <dbReference type="ARBA" id="ARBA00023203"/>
    </source>
</evidence>
<dbReference type="Pfam" id="PF00241">
    <property type="entry name" value="Cofilin_ADF"/>
    <property type="match status" value="2"/>
</dbReference>
<dbReference type="GO" id="GO:0051016">
    <property type="term" value="P:barbed-end actin filament capping"/>
    <property type="evidence" value="ECO:0007669"/>
    <property type="project" value="TreeGrafter"/>
</dbReference>
<evidence type="ECO:0000256" key="1">
    <source>
        <dbReference type="ARBA" id="ARBA00004245"/>
    </source>
</evidence>
<evidence type="ECO:0000256" key="4">
    <source>
        <dbReference type="ARBA" id="ARBA00022737"/>
    </source>
</evidence>
<organism evidence="10">
    <name type="scientific">Chrysotila carterae</name>
    <name type="common">Marine alga</name>
    <name type="synonym">Syracosphaera carterae</name>
    <dbReference type="NCBI Taxonomy" id="13221"/>
    <lineage>
        <taxon>Eukaryota</taxon>
        <taxon>Haptista</taxon>
        <taxon>Haptophyta</taxon>
        <taxon>Prymnesiophyceae</taxon>
        <taxon>Isochrysidales</taxon>
        <taxon>Isochrysidaceae</taxon>
        <taxon>Chrysotila</taxon>
    </lineage>
</organism>
<evidence type="ECO:0000256" key="6">
    <source>
        <dbReference type="ARBA" id="ARBA00023212"/>
    </source>
</evidence>
<feature type="domain" description="ADF-H" evidence="9">
    <location>
        <begin position="167"/>
        <end position="303"/>
    </location>
</feature>
<sequence length="329" mass="35438">MTHAASFDLEEELQKKLKASCGISTSSIDALQMRIVDEKLKATCTLPSGSSDMNGAVRQWLSADPFAPCYVFARLEPEVWLLASFVPDGAAVRQKMLYSAGRESVRKAVGAFARVVEVHWASLDEVDVVEATQSDAAKLALMTKVERMAIDDAKQAAIEAAGEKVSSASLAFPLSSSASARLSAFSSGAASLAVLTIARETIELIDTPTEANASALQPMLPQRAPAYLLYRWAHTPPAGEATATPIFLYCCPEESPVRAKMLHASTKGGVIAHFKEAGIQIAKSFEVSDLADVTESLFFSELYPPEEQQQAFSRPAPRAGRKLTKRRDA</sequence>
<dbReference type="PANTHER" id="PTHR13759">
    <property type="entry name" value="TWINFILIN"/>
    <property type="match status" value="1"/>
</dbReference>
<comment type="subcellular location">
    <subcellularLocation>
        <location evidence="1">Cytoplasm</location>
        <location evidence="1">Cytoskeleton</location>
    </subcellularLocation>
</comment>
<dbReference type="GO" id="GO:0030042">
    <property type="term" value="P:actin filament depolymerization"/>
    <property type="evidence" value="ECO:0007669"/>
    <property type="project" value="TreeGrafter"/>
</dbReference>
<dbReference type="SUPFAM" id="SSF55753">
    <property type="entry name" value="Actin depolymerizing proteins"/>
    <property type="match status" value="2"/>
</dbReference>
<evidence type="ECO:0000256" key="8">
    <source>
        <dbReference type="SAM" id="MobiDB-lite"/>
    </source>
</evidence>
<dbReference type="EMBL" id="HBIZ01007571">
    <property type="protein sequence ID" value="CAE0751755.1"/>
    <property type="molecule type" value="Transcribed_RNA"/>
</dbReference>
<dbReference type="Gene3D" id="3.40.20.10">
    <property type="entry name" value="Severin"/>
    <property type="match status" value="2"/>
</dbReference>
<evidence type="ECO:0000256" key="2">
    <source>
        <dbReference type="ARBA" id="ARBA00009557"/>
    </source>
</evidence>
<dbReference type="GO" id="GO:0005737">
    <property type="term" value="C:cytoplasm"/>
    <property type="evidence" value="ECO:0007669"/>
    <property type="project" value="TreeGrafter"/>
</dbReference>
<dbReference type="InterPro" id="IPR028458">
    <property type="entry name" value="Twinfilin"/>
</dbReference>
<gene>
    <name evidence="10" type="ORF">PCAR00345_LOCUS4340</name>
</gene>